<evidence type="ECO:0000313" key="2">
    <source>
        <dbReference type="Proteomes" id="UP000476411"/>
    </source>
</evidence>
<dbReference type="EMBL" id="CP048113">
    <property type="protein sequence ID" value="QHS61952.1"/>
    <property type="molecule type" value="Genomic_DNA"/>
</dbReference>
<protein>
    <submittedName>
        <fullName evidence="1">Gliding motility protein GldC</fullName>
    </submittedName>
</protein>
<keyword evidence="2" id="KW-1185">Reference proteome</keyword>
<proteinExistence type="predicted"/>
<accession>A0A6B9ZHQ9</accession>
<organism evidence="1 2">
    <name type="scientific">Chitinophaga agri</name>
    <dbReference type="NCBI Taxonomy" id="2703787"/>
    <lineage>
        <taxon>Bacteria</taxon>
        <taxon>Pseudomonadati</taxon>
        <taxon>Bacteroidota</taxon>
        <taxon>Chitinophagia</taxon>
        <taxon>Chitinophagales</taxon>
        <taxon>Chitinophagaceae</taxon>
        <taxon>Chitinophaga</taxon>
    </lineage>
</organism>
<reference evidence="1 2" key="1">
    <citation type="submission" date="2020-01" db="EMBL/GenBank/DDBJ databases">
        <title>Complete genome sequence of Chitinophaga sp. H33E-04 isolated from quinoa roots.</title>
        <authorList>
            <person name="Weon H.-Y."/>
            <person name="Lee S.A."/>
        </authorList>
    </citation>
    <scope>NUCLEOTIDE SEQUENCE [LARGE SCALE GENOMIC DNA]</scope>
    <source>
        <strain evidence="1 2">H33E-04</strain>
    </source>
</reference>
<name>A0A6B9ZHQ9_9BACT</name>
<dbReference type="Pfam" id="PF19937">
    <property type="entry name" value="GldC-like"/>
    <property type="match status" value="1"/>
</dbReference>
<dbReference type="InterPro" id="IPR019854">
    <property type="entry name" value="Motility-assoc_prot_GldC"/>
</dbReference>
<sequence length="118" mass="13886">MGKTSTIQIQVALDNDRIPEKIEWRATDSSEADRFQQAKAMMVSFWDGGDKTALRIDLWNKQMMVDEMADFFYQTLMTMADTYQRATSGTPYKDQAEDIRVFAKDFYKKFEEKQKLEQ</sequence>
<dbReference type="AlphaFoldDB" id="A0A6B9ZHQ9"/>
<dbReference type="KEGG" id="chih:GWR21_20785"/>
<evidence type="ECO:0000313" key="1">
    <source>
        <dbReference type="EMBL" id="QHS61952.1"/>
    </source>
</evidence>
<gene>
    <name evidence="1" type="ORF">GWR21_20785</name>
</gene>
<dbReference type="Proteomes" id="UP000476411">
    <property type="component" value="Chromosome"/>
</dbReference>
<dbReference type="RefSeq" id="WP_162333609.1">
    <property type="nucleotide sequence ID" value="NZ_CP048113.1"/>
</dbReference>